<protein>
    <recommendedName>
        <fullName evidence="3">DUF676 domain-containing protein</fullName>
    </recommendedName>
</protein>
<sequence length="140" mass="16239">MALQFFRRIDNMEEPSQDQMETLIQLERSDALYELQPQNEQFGLFRMDIPTQQATLQYEHNLDIIAVHGLGGDAYRTWHHENGFNWLQHIHEELPGIRVYSYGHDSGVAFSTGTAGLTDYARHLLSLVKLTRSSENVSWF</sequence>
<dbReference type="AlphaFoldDB" id="A0A6A6XTY7"/>
<dbReference type="Proteomes" id="UP000799757">
    <property type="component" value="Unassembled WGS sequence"/>
</dbReference>
<evidence type="ECO:0000313" key="1">
    <source>
        <dbReference type="EMBL" id="KAF2799204.1"/>
    </source>
</evidence>
<reference evidence="1" key="1">
    <citation type="journal article" date="2020" name="Stud. Mycol.">
        <title>101 Dothideomycetes genomes: a test case for predicting lifestyles and emergence of pathogens.</title>
        <authorList>
            <person name="Haridas S."/>
            <person name="Albert R."/>
            <person name="Binder M."/>
            <person name="Bloem J."/>
            <person name="Labutti K."/>
            <person name="Salamov A."/>
            <person name="Andreopoulos B."/>
            <person name="Baker S."/>
            <person name="Barry K."/>
            <person name="Bills G."/>
            <person name="Bluhm B."/>
            <person name="Cannon C."/>
            <person name="Castanera R."/>
            <person name="Culley D."/>
            <person name="Daum C."/>
            <person name="Ezra D."/>
            <person name="Gonzalez J."/>
            <person name="Henrissat B."/>
            <person name="Kuo A."/>
            <person name="Liang C."/>
            <person name="Lipzen A."/>
            <person name="Lutzoni F."/>
            <person name="Magnuson J."/>
            <person name="Mondo S."/>
            <person name="Nolan M."/>
            <person name="Ohm R."/>
            <person name="Pangilinan J."/>
            <person name="Park H.-J."/>
            <person name="Ramirez L."/>
            <person name="Alfaro M."/>
            <person name="Sun H."/>
            <person name="Tritt A."/>
            <person name="Yoshinaga Y."/>
            <person name="Zwiers L.-H."/>
            <person name="Turgeon B."/>
            <person name="Goodwin S."/>
            <person name="Spatafora J."/>
            <person name="Crous P."/>
            <person name="Grigoriev I."/>
        </authorList>
    </citation>
    <scope>NUCLEOTIDE SEQUENCE</scope>
    <source>
        <strain evidence="1">CBS 109.77</strain>
    </source>
</reference>
<keyword evidence="2" id="KW-1185">Reference proteome</keyword>
<gene>
    <name evidence="1" type="ORF">K505DRAFT_321290</name>
</gene>
<evidence type="ECO:0008006" key="3">
    <source>
        <dbReference type="Google" id="ProtNLM"/>
    </source>
</evidence>
<accession>A0A6A6XTY7</accession>
<name>A0A6A6XTY7_9PLEO</name>
<proteinExistence type="predicted"/>
<dbReference type="EMBL" id="MU001768">
    <property type="protein sequence ID" value="KAF2799204.1"/>
    <property type="molecule type" value="Genomic_DNA"/>
</dbReference>
<dbReference type="InterPro" id="IPR029058">
    <property type="entry name" value="AB_hydrolase_fold"/>
</dbReference>
<dbReference type="OrthoDB" id="3785784at2759"/>
<evidence type="ECO:0000313" key="2">
    <source>
        <dbReference type="Proteomes" id="UP000799757"/>
    </source>
</evidence>
<organism evidence="1 2">
    <name type="scientific">Melanomma pulvis-pyrius CBS 109.77</name>
    <dbReference type="NCBI Taxonomy" id="1314802"/>
    <lineage>
        <taxon>Eukaryota</taxon>
        <taxon>Fungi</taxon>
        <taxon>Dikarya</taxon>
        <taxon>Ascomycota</taxon>
        <taxon>Pezizomycotina</taxon>
        <taxon>Dothideomycetes</taxon>
        <taxon>Pleosporomycetidae</taxon>
        <taxon>Pleosporales</taxon>
        <taxon>Melanommataceae</taxon>
        <taxon>Melanomma</taxon>
    </lineage>
</organism>
<dbReference type="SUPFAM" id="SSF53474">
    <property type="entry name" value="alpha/beta-Hydrolases"/>
    <property type="match status" value="1"/>
</dbReference>